<dbReference type="InterPro" id="IPR028081">
    <property type="entry name" value="Leu-bd"/>
</dbReference>
<dbReference type="SUPFAM" id="SSF48452">
    <property type="entry name" value="TPR-like"/>
    <property type="match status" value="1"/>
</dbReference>
<evidence type="ECO:0000313" key="6">
    <source>
        <dbReference type="Proteomes" id="UP000177870"/>
    </source>
</evidence>
<feature type="domain" description="Leucine-binding protein" evidence="4">
    <location>
        <begin position="664"/>
        <end position="973"/>
    </location>
</feature>
<reference evidence="6" key="1">
    <citation type="submission" date="2016-10" db="EMBL/GenBank/DDBJ databases">
        <title>Comparative genomics uncovers the prolific and rare metabolic potential of the cyanobacterial genus Moorea.</title>
        <authorList>
            <person name="Leao T."/>
            <person name="Castelao G."/>
            <person name="Korobeynikov A."/>
            <person name="Monroe E.A."/>
            <person name="Podell S."/>
            <person name="Glukhov E."/>
            <person name="Allen E."/>
            <person name="Gerwick W.H."/>
            <person name="Gerwick L."/>
        </authorList>
    </citation>
    <scope>NUCLEOTIDE SEQUENCE [LARGE SCALE GENOMIC DNA]</scope>
    <source>
        <strain evidence="6">PAL-8-15-08-1</strain>
    </source>
</reference>
<name>A0A1D8TSK8_9CYAN</name>
<evidence type="ECO:0000259" key="4">
    <source>
        <dbReference type="Pfam" id="PF13458"/>
    </source>
</evidence>
<dbReference type="PROSITE" id="PS50005">
    <property type="entry name" value="TPR"/>
    <property type="match status" value="3"/>
</dbReference>
<evidence type="ECO:0000256" key="3">
    <source>
        <dbReference type="PROSITE-ProRule" id="PRU00339"/>
    </source>
</evidence>
<protein>
    <recommendedName>
        <fullName evidence="4">Leucine-binding protein domain-containing protein</fullName>
    </recommendedName>
</protein>
<keyword evidence="2" id="KW-0732">Signal</keyword>
<sequence length="1008" mass="113739">MFWIKIKQIINRRLMVNNYYNHPNPYEIGKIIDDPDNFFGRYSLFRFIEDNLSQRVKVILLHGQRRIGKSSVLAQIPKKVKVTRDKFLFVNFDLQGYIHKPLSRILHDLAQEIIDHCELEPDDITLPSEQELDTDNAILSNQYWLQLFQVLKGKNLVLLLDEFDAIPEHYPPSAPLNFFTYLAKLIKQHDQLFVIAVVGRNLDDMPNLVQVFKSSPSQEIGFLNDTSTKRLINKTAQGVLTYEENATTEIYHLSAGHPYFTQVLGFTLFSKARENDNWTISAPDVELIVNQAIENAQGGLAWLWDGLPNPERVVFSAVAEAQQRAISQRQTVPEHPLSFLKRYGVIQTKSLYKAAKRLKDYRFVDDTECRVKVPLVRHWLIRYHPLQQEILPLETLDQDQTDPIYQLATTRYQQGEIRAALMLYKEVLQLNPNHFSALLALAEGYFQVNDYRKAVELYTRAYKVKPVPSQEGLLRSLLKYGDQLIEQKEFTTAQKCFQKMLDIDPDDQLAQQRLDQIEALSNRPITPVDNNPNPTRLGIGKLAAALAIISFVGVGFYYKVSTPCPTGAQKVFGIRCLATPISRGEHSLFPKTVNNQKINQKIDRATEAFRNKNYAQAAQDFYEAWQANQNDPELLIYYNNARARQQGFNPFTIAAVVPIDQSEYTAKETLRGVAQAQHQFNNSGGLNGQFLEIAIANDGNKPAKAKKIAQALVNDKFILGVIGHDSSDSSNAALPVYDQAGLAMISSTSTSNYLTNVDVQNNVFFRTTPSNLVSAIKLADYVKTEANLDKVVIFYDANSVYSKDLKEKFQTHFEQLGGKGVREIALNNPNLNITQEVKNSLSQDQVNAAILFPRVESVHTAIKIAKANANLNPNPNNGSQTGLRLFGASTLYENNTLEEGGEGVEGLTIVVPWFREAQDAQDFSQAAKELWQGDVSWATATSFDATQAFIHALFQDADRKLVLDRLRNINLVPTDTSGLGLQFTDQGERESEPVLVEVVNGKFKLVSE</sequence>
<feature type="repeat" description="TPR" evidence="3">
    <location>
        <begin position="474"/>
        <end position="507"/>
    </location>
</feature>
<dbReference type="InterPro" id="IPR019734">
    <property type="entry name" value="TPR_rpt"/>
</dbReference>
<dbReference type="SUPFAM" id="SSF52540">
    <property type="entry name" value="P-loop containing nucleoside triphosphate hydrolases"/>
    <property type="match status" value="1"/>
</dbReference>
<dbReference type="PANTHER" id="PTHR30483:SF6">
    <property type="entry name" value="PERIPLASMIC BINDING PROTEIN OF ABC TRANSPORTER FOR NATURAL AMINO ACIDS"/>
    <property type="match status" value="1"/>
</dbReference>
<dbReference type="SMART" id="SM00028">
    <property type="entry name" value="TPR"/>
    <property type="match status" value="4"/>
</dbReference>
<dbReference type="SUPFAM" id="SSF53822">
    <property type="entry name" value="Periplasmic binding protein-like I"/>
    <property type="match status" value="1"/>
</dbReference>
<evidence type="ECO:0000313" key="5">
    <source>
        <dbReference type="EMBL" id="AOX00607.1"/>
    </source>
</evidence>
<dbReference type="KEGG" id="mpro:BJP34_15190"/>
<dbReference type="InterPro" id="IPR028082">
    <property type="entry name" value="Peripla_BP_I"/>
</dbReference>
<organism evidence="5 6">
    <name type="scientific">Moorena producens PAL-8-15-08-1</name>
    <dbReference type="NCBI Taxonomy" id="1458985"/>
    <lineage>
        <taxon>Bacteria</taxon>
        <taxon>Bacillati</taxon>
        <taxon>Cyanobacteriota</taxon>
        <taxon>Cyanophyceae</taxon>
        <taxon>Coleofasciculales</taxon>
        <taxon>Coleofasciculaceae</taxon>
        <taxon>Moorena</taxon>
    </lineage>
</organism>
<proteinExistence type="inferred from homology"/>
<dbReference type="Gene3D" id="3.40.50.2300">
    <property type="match status" value="2"/>
</dbReference>
<feature type="repeat" description="TPR" evidence="3">
    <location>
        <begin position="401"/>
        <end position="434"/>
    </location>
</feature>
<accession>A0A1D8TSK8</accession>
<gene>
    <name evidence="5" type="ORF">BJP34_15190</name>
</gene>
<feature type="repeat" description="TPR" evidence="3">
    <location>
        <begin position="435"/>
        <end position="468"/>
    </location>
</feature>
<dbReference type="Proteomes" id="UP000177870">
    <property type="component" value="Chromosome"/>
</dbReference>
<keyword evidence="3" id="KW-0802">TPR repeat</keyword>
<dbReference type="InterPro" id="IPR051010">
    <property type="entry name" value="BCAA_transport"/>
</dbReference>
<dbReference type="Gene3D" id="1.25.40.10">
    <property type="entry name" value="Tetratricopeptide repeat domain"/>
    <property type="match status" value="1"/>
</dbReference>
<dbReference type="AlphaFoldDB" id="A0A1D8TSK8"/>
<evidence type="ECO:0000256" key="2">
    <source>
        <dbReference type="ARBA" id="ARBA00022729"/>
    </source>
</evidence>
<comment type="similarity">
    <text evidence="1">Belongs to the leucine-binding protein family.</text>
</comment>
<dbReference type="Pfam" id="PF14559">
    <property type="entry name" value="TPR_19"/>
    <property type="match status" value="1"/>
</dbReference>
<dbReference type="PANTHER" id="PTHR30483">
    <property type="entry name" value="LEUCINE-SPECIFIC-BINDING PROTEIN"/>
    <property type="match status" value="1"/>
</dbReference>
<dbReference type="STRING" id="1458985.BJP34_15190"/>
<evidence type="ECO:0000256" key="1">
    <source>
        <dbReference type="ARBA" id="ARBA00010062"/>
    </source>
</evidence>
<dbReference type="InterPro" id="IPR011990">
    <property type="entry name" value="TPR-like_helical_dom_sf"/>
</dbReference>
<dbReference type="EMBL" id="CP017599">
    <property type="protein sequence ID" value="AOX00607.1"/>
    <property type="molecule type" value="Genomic_DNA"/>
</dbReference>
<dbReference type="Gene3D" id="3.40.50.300">
    <property type="entry name" value="P-loop containing nucleotide triphosphate hydrolases"/>
    <property type="match status" value="1"/>
</dbReference>
<dbReference type="CDD" id="cd06268">
    <property type="entry name" value="PBP1_ABC_transporter_LIVBP-like"/>
    <property type="match status" value="1"/>
</dbReference>
<dbReference type="InterPro" id="IPR027417">
    <property type="entry name" value="P-loop_NTPase"/>
</dbReference>
<dbReference type="Pfam" id="PF13458">
    <property type="entry name" value="Peripla_BP_6"/>
    <property type="match status" value="1"/>
</dbReference>